<protein>
    <recommendedName>
        <fullName evidence="2">MADF domain-containing protein</fullName>
    </recommendedName>
</protein>
<dbReference type="Pfam" id="PF10545">
    <property type="entry name" value="MADF_DNA_bdg"/>
    <property type="match status" value="1"/>
</dbReference>
<dbReference type="PANTHER" id="PTHR21505:SF8">
    <property type="entry name" value="DPT-YFP REPRESSOR BY OVEREXPRESSION, ISOFORM D-RELATED"/>
    <property type="match status" value="1"/>
</dbReference>
<dbReference type="SMART" id="SM00595">
    <property type="entry name" value="MADF"/>
    <property type="match status" value="1"/>
</dbReference>
<dbReference type="AlphaFoldDB" id="A0A8D9B8D9"/>
<organism evidence="3">
    <name type="scientific">Cacopsylla melanoneura</name>
    <dbReference type="NCBI Taxonomy" id="428564"/>
    <lineage>
        <taxon>Eukaryota</taxon>
        <taxon>Metazoa</taxon>
        <taxon>Ecdysozoa</taxon>
        <taxon>Arthropoda</taxon>
        <taxon>Hexapoda</taxon>
        <taxon>Insecta</taxon>
        <taxon>Pterygota</taxon>
        <taxon>Neoptera</taxon>
        <taxon>Paraneoptera</taxon>
        <taxon>Hemiptera</taxon>
        <taxon>Sternorrhyncha</taxon>
        <taxon>Psylloidea</taxon>
        <taxon>Psyllidae</taxon>
        <taxon>Psyllinae</taxon>
        <taxon>Cacopsylla</taxon>
    </lineage>
</organism>
<dbReference type="PROSITE" id="PS51029">
    <property type="entry name" value="MADF"/>
    <property type="match status" value="1"/>
</dbReference>
<feature type="compositionally biased region" description="Basic and acidic residues" evidence="1">
    <location>
        <begin position="105"/>
        <end position="114"/>
    </location>
</feature>
<evidence type="ECO:0000313" key="3">
    <source>
        <dbReference type="EMBL" id="CAG6778577.1"/>
    </source>
</evidence>
<proteinExistence type="predicted"/>
<feature type="region of interest" description="Disordered" evidence="1">
    <location>
        <begin position="105"/>
        <end position="130"/>
    </location>
</feature>
<dbReference type="EMBL" id="HBUF01610350">
    <property type="protein sequence ID" value="CAG6778577.1"/>
    <property type="molecule type" value="Transcribed_RNA"/>
</dbReference>
<evidence type="ECO:0000256" key="1">
    <source>
        <dbReference type="SAM" id="MobiDB-lite"/>
    </source>
</evidence>
<dbReference type="PANTHER" id="PTHR21505">
    <property type="entry name" value="MADF DOMAIN-CONTAINING PROTEIN-RELATED"/>
    <property type="match status" value="1"/>
</dbReference>
<evidence type="ECO:0000259" key="2">
    <source>
        <dbReference type="PROSITE" id="PS51029"/>
    </source>
</evidence>
<name>A0A8D9B8D9_9HEMI</name>
<dbReference type="InterPro" id="IPR006578">
    <property type="entry name" value="MADF-dom"/>
</dbReference>
<sequence length="130" mass="14915">MNGESSLTEAERSTLNFIEDYKKHSALWDSNCKLYVNKTARKEALNQLGAKYNLDIHGVKNKIRSLRSYFSREEIKVRKSLGSEVAYESPWFAYKALLFKKDSHSQRQTRKPEETTAVVCEPRIPGGVSN</sequence>
<accession>A0A8D9B8D9</accession>
<reference evidence="3" key="1">
    <citation type="submission" date="2021-05" db="EMBL/GenBank/DDBJ databases">
        <authorList>
            <person name="Alioto T."/>
            <person name="Alioto T."/>
            <person name="Gomez Garrido J."/>
        </authorList>
    </citation>
    <scope>NUCLEOTIDE SEQUENCE</scope>
</reference>
<feature type="domain" description="MADF" evidence="2">
    <location>
        <begin position="16"/>
        <end position="105"/>
    </location>
</feature>